<dbReference type="AlphaFoldDB" id="A0AAN8B8M8"/>
<comment type="caution">
    <text evidence="2">The sequence shown here is derived from an EMBL/GenBank/DDBJ whole genome shotgun (WGS) entry which is preliminary data.</text>
</comment>
<keyword evidence="3" id="KW-1185">Reference proteome</keyword>
<reference evidence="2 3" key="1">
    <citation type="journal article" date="2023" name="Mol. Biol. Evol.">
        <title>Genomics of Secondarily Temperate Adaptation in the Only Non-Antarctic Icefish.</title>
        <authorList>
            <person name="Rivera-Colon A.G."/>
            <person name="Rayamajhi N."/>
            <person name="Minhas B.F."/>
            <person name="Madrigal G."/>
            <person name="Bilyk K.T."/>
            <person name="Yoon V."/>
            <person name="Hune M."/>
            <person name="Gregory S."/>
            <person name="Cheng C.H.C."/>
            <person name="Catchen J.M."/>
        </authorList>
    </citation>
    <scope>NUCLEOTIDE SEQUENCE [LARGE SCALE GENOMIC DNA]</scope>
    <source>
        <strain evidence="2">JC2023a</strain>
    </source>
</reference>
<sequence length="95" mass="9409">MSSVPSGSGAGRGASEPSRPSGSDSDGVAGDEKQTGGTLSVGGDGEDDEDLLCGGEPTATGQIHEGGLIRHSSGGEDQARVEQSGEVRSQSLPRL</sequence>
<gene>
    <name evidence="2" type="ORF">CesoFtcFv8_023208</name>
</gene>
<feature type="compositionally biased region" description="Polar residues" evidence="1">
    <location>
        <begin position="86"/>
        <end position="95"/>
    </location>
</feature>
<feature type="compositionally biased region" description="Basic and acidic residues" evidence="1">
    <location>
        <begin position="73"/>
        <end position="85"/>
    </location>
</feature>
<evidence type="ECO:0000256" key="1">
    <source>
        <dbReference type="SAM" id="MobiDB-lite"/>
    </source>
</evidence>
<proteinExistence type="predicted"/>
<evidence type="ECO:0000313" key="2">
    <source>
        <dbReference type="EMBL" id="KAK5880152.1"/>
    </source>
</evidence>
<evidence type="ECO:0000313" key="3">
    <source>
        <dbReference type="Proteomes" id="UP001335648"/>
    </source>
</evidence>
<dbReference type="EMBL" id="JAULUE010002064">
    <property type="protein sequence ID" value="KAK5880152.1"/>
    <property type="molecule type" value="Genomic_DNA"/>
</dbReference>
<dbReference type="Proteomes" id="UP001335648">
    <property type="component" value="Unassembled WGS sequence"/>
</dbReference>
<organism evidence="2 3">
    <name type="scientific">Champsocephalus esox</name>
    <name type="common">pike icefish</name>
    <dbReference type="NCBI Taxonomy" id="159716"/>
    <lineage>
        <taxon>Eukaryota</taxon>
        <taxon>Metazoa</taxon>
        <taxon>Chordata</taxon>
        <taxon>Craniata</taxon>
        <taxon>Vertebrata</taxon>
        <taxon>Euteleostomi</taxon>
        <taxon>Actinopterygii</taxon>
        <taxon>Neopterygii</taxon>
        <taxon>Teleostei</taxon>
        <taxon>Neoteleostei</taxon>
        <taxon>Acanthomorphata</taxon>
        <taxon>Eupercaria</taxon>
        <taxon>Perciformes</taxon>
        <taxon>Notothenioidei</taxon>
        <taxon>Channichthyidae</taxon>
        <taxon>Champsocephalus</taxon>
    </lineage>
</organism>
<feature type="region of interest" description="Disordered" evidence="1">
    <location>
        <begin position="1"/>
        <end position="95"/>
    </location>
</feature>
<name>A0AAN8B8M8_9TELE</name>
<protein>
    <submittedName>
        <fullName evidence="2">Uncharacterized protein</fullName>
    </submittedName>
</protein>
<accession>A0AAN8B8M8</accession>